<comment type="cofactor">
    <cofactor evidence="1">
        <name>chloride</name>
        <dbReference type="ChEBI" id="CHEBI:17996"/>
    </cofactor>
</comment>
<dbReference type="GO" id="GO:0008241">
    <property type="term" value="F:peptidyl-dipeptidase activity"/>
    <property type="evidence" value="ECO:0007669"/>
    <property type="project" value="UniProtKB-EC"/>
</dbReference>
<keyword evidence="6 35" id="KW-0732">Signal</keyword>
<comment type="similarity">
    <text evidence="2 32 33">Belongs to the peptidase M2 family.</text>
</comment>
<feature type="binding site" evidence="31">
    <location>
        <position position="935"/>
    </location>
    <ligand>
        <name>Zn(2+)</name>
        <dbReference type="ChEBI" id="CHEBI:29105"/>
        <label>2</label>
        <note>catalytic</note>
    </ligand>
</feature>
<reference evidence="36" key="2">
    <citation type="submission" date="2025-09" db="UniProtKB">
        <authorList>
            <consortium name="Ensembl"/>
        </authorList>
    </citation>
    <scope>IDENTIFICATION</scope>
</reference>
<feature type="binding site" evidence="28">
    <location>
        <position position="401"/>
    </location>
    <ligand>
        <name>Zn(2+)</name>
        <dbReference type="ChEBI" id="CHEBI:29105"/>
        <label>1</label>
        <note>catalytic</note>
    </ligand>
</feature>
<evidence type="ECO:0000256" key="23">
    <source>
        <dbReference type="ARBA" id="ARBA00049470"/>
    </source>
</evidence>
<evidence type="ECO:0000256" key="34">
    <source>
        <dbReference type="SAM" id="Phobius"/>
    </source>
</evidence>
<dbReference type="PRINTS" id="PR00791">
    <property type="entry name" value="PEPDIPTASEA"/>
</dbReference>
<proteinExistence type="inferred from homology"/>
<evidence type="ECO:0000256" key="22">
    <source>
        <dbReference type="ARBA" id="ARBA00049305"/>
    </source>
</evidence>
<evidence type="ECO:0000256" key="20">
    <source>
        <dbReference type="ARBA" id="ARBA00049116"/>
    </source>
</evidence>
<dbReference type="PANTHER" id="PTHR10514">
    <property type="entry name" value="ANGIOTENSIN-CONVERTING ENZYME"/>
    <property type="match status" value="1"/>
</dbReference>
<dbReference type="CDD" id="cd06461">
    <property type="entry name" value="M2_ACE"/>
    <property type="match status" value="2"/>
</dbReference>
<dbReference type="GO" id="GO:0046872">
    <property type="term" value="F:metal ion binding"/>
    <property type="evidence" value="ECO:0007669"/>
    <property type="project" value="UniProtKB-KW"/>
</dbReference>
<keyword evidence="34" id="KW-0472">Membrane</keyword>
<comment type="catalytic activity">
    <reaction evidence="14">
        <text>Met-enkephalin-Arg-Phe + H2O = L-arginyl-L-phenylalanine + Met-enkephalin</text>
        <dbReference type="Rhea" id="RHEA:70675"/>
        <dbReference type="ChEBI" id="CHEBI:15377"/>
        <dbReference type="ChEBI" id="CHEBI:189868"/>
        <dbReference type="ChEBI" id="CHEBI:189869"/>
        <dbReference type="ChEBI" id="CHEBI:189870"/>
    </reaction>
    <physiologicalReaction direction="left-to-right" evidence="14">
        <dbReference type="Rhea" id="RHEA:70676"/>
    </physiologicalReaction>
</comment>
<evidence type="ECO:0000313" key="36">
    <source>
        <dbReference type="Ensembl" id="ENSSLUP00000044017.1"/>
    </source>
</evidence>
<protein>
    <recommendedName>
        <fullName evidence="13 33">Angiotensin-converting enzyme</fullName>
        <ecNumber evidence="33">3.4.-.-</ecNumber>
    </recommendedName>
</protein>
<evidence type="ECO:0000256" key="19">
    <source>
        <dbReference type="ARBA" id="ARBA00048231"/>
    </source>
</evidence>
<feature type="binding site" evidence="31">
    <location>
        <position position="907"/>
    </location>
    <ligand>
        <name>Zn(2+)</name>
        <dbReference type="ChEBI" id="CHEBI:29105"/>
        <label>2</label>
        <note>catalytic</note>
    </ligand>
</feature>
<comment type="catalytic activity">
    <reaction evidence="20">
        <text>substance P + H2O = substance P(1-8) + Gly-L-Leu-L-Met-NH2</text>
        <dbReference type="Rhea" id="RHEA:71463"/>
        <dbReference type="ChEBI" id="CHEBI:15377"/>
        <dbReference type="ChEBI" id="CHEBI:190692"/>
        <dbReference type="ChEBI" id="CHEBI:190694"/>
        <dbReference type="ChEBI" id="CHEBI:190699"/>
    </reaction>
    <physiologicalReaction direction="left-to-right" evidence="20">
        <dbReference type="Rhea" id="RHEA:71464"/>
    </physiologicalReaction>
</comment>
<comment type="catalytic activity">
    <reaction evidence="22">
        <text>bradykinin + H2O = L-Phe-L-Arg + bradykinin(1-7)</text>
        <dbReference type="Rhea" id="RHEA:71451"/>
        <dbReference type="ChEBI" id="CHEBI:15377"/>
        <dbReference type="ChEBI" id="CHEBI:132988"/>
        <dbReference type="ChEBI" id="CHEBI:133147"/>
        <dbReference type="ChEBI" id="CHEBI:147352"/>
    </reaction>
    <physiologicalReaction direction="left-to-right" evidence="22">
        <dbReference type="Rhea" id="RHEA:71452"/>
    </physiologicalReaction>
</comment>
<feature type="binding site" evidence="28">
    <location>
        <position position="377"/>
    </location>
    <ligand>
        <name>Zn(2+)</name>
        <dbReference type="ChEBI" id="CHEBI:29105"/>
        <label>1</label>
        <note>catalytic</note>
    </ligand>
</feature>
<evidence type="ECO:0000256" key="35">
    <source>
        <dbReference type="SAM" id="SignalP"/>
    </source>
</evidence>
<feature type="glycosylation site" description="N-linked (GlcNAc...) asparagine" evidence="30">
    <location>
        <position position="69"/>
    </location>
</feature>
<dbReference type="PROSITE" id="PS52011">
    <property type="entry name" value="PEPTIDASE_M2"/>
    <property type="match status" value="2"/>
</dbReference>
<evidence type="ECO:0000256" key="12">
    <source>
        <dbReference type="ARBA" id="ARBA00036868"/>
    </source>
</evidence>
<dbReference type="FunFam" id="1.10.1370.30:FF:000004">
    <property type="entry name" value="Angiotensin-converting enzyme"/>
    <property type="match status" value="2"/>
</dbReference>
<evidence type="ECO:0000256" key="32">
    <source>
        <dbReference type="PROSITE-ProRule" id="PRU01355"/>
    </source>
</evidence>
<evidence type="ECO:0000256" key="29">
    <source>
        <dbReference type="PIRSR" id="PIRSR601548-4"/>
    </source>
</evidence>
<keyword evidence="37" id="KW-1185">Reference proteome</keyword>
<dbReference type="Proteomes" id="UP000694568">
    <property type="component" value="Unplaced"/>
</dbReference>
<keyword evidence="9 33" id="KW-0482">Metalloprotease</keyword>
<keyword evidence="34" id="KW-1133">Transmembrane helix</keyword>
<evidence type="ECO:0000256" key="30">
    <source>
        <dbReference type="PIRSR" id="PIRSR601548-5"/>
    </source>
</evidence>
<feature type="binding site" evidence="27">
    <location>
        <position position="512"/>
    </location>
    <ligand>
        <name>chloride</name>
        <dbReference type="ChEBI" id="CHEBI:17996"/>
        <label>1</label>
    </ligand>
</feature>
<evidence type="ECO:0000256" key="31">
    <source>
        <dbReference type="PIRSR" id="PIRSR601548-8"/>
    </source>
</evidence>
<sequence length="1169" mass="135250">MGTGVDRFLWSVVLLLPVLGLSEALPASWMPGEYQNTTADALRFLSDYNSTAEEVLFFSVSASWNYNTNITTHNSELQVKASLEEQAFSSEWGLKAKQVFSREFTLPDPSDKKLMEKIMLLGVANLPQKDREEVCFCFTSFLFLYIVGFFFIFAELTDIMANSRSYKRLLYVWEAWHNESGVPLRQYYPRFVELSNNASVADGFTDTGDDWRSWYESKTFEQDIEELYRTIEPLYQNLHAFVRRQLYKQYGPKYINLKGPIPAHLLGNMWAQTWNNIYGMMIPFPDKPNLDVTDEMVRQGYNATHMFRVAEEFFTSLGLEKMPEEFWDGSMLVKPDGREVVCHASAWDFYNRKDFRIKQCTTVTMEQLFTVHHEMGHVQYYLQYKDQPVGYRRGANPGFHEAIGDVLSLSVSTPKHLQTINLLENVTSDPETDTNYLLKMALEKIAFLPFGYLIDQWRWGVFSGETPPERYNADWWHLRTKYQGICPPTRRTEDHFDPGAKYHIPGNTPYIRYFVSFILQFQLHEKLCAAAKHTGPLHTCDIYRSKEAGAILKKILQAGSSQPWPDVLQDAIGNNKLDASSLMKYFDPIIKWLEKQNVNETLGWPDFNWVPPIPEGYPEDIGKINSEQIAQKQKIKTIIYFSKIDIERAALSTPQLEEYNTLLSNMETKYSVAQVCRDNGMCHPLDPDLQKIMAESRDYDELLFAWKGWRDAAGKVLRQDYKRYVELANTAAKLNGHSDNGAFWRSLYETPTFEEDLEALWKELEPLYQNVHAYVRRALYKKYGSKHINLKGPIPAHLLGNMWAQTWSGIMDLAMPYPDATQVDATPAMVSQGWNAVRMFKESDNFFTSLGLLPMPQEFWEKSMLEKPSNGRQVVCHASAWDFYNRKDFRIKQCTVVTMDDLITAHHEMGHVQYFLQYKDQPVSFRDGANPGFHEAIGDVLALSVSTPKHLQSIGLLDKVENNHESDINFLMSMALDKIAFLPFGYLMDQWRWKVFDGRIPSTEYNKEWWNLRMKYQGLCPPVTRTEDDFDPGAKFHIPANVPYVRYFVSFIIQFQFHKALCDAAKHVGPLHTCDIYKSKEAGKLLGDVMKLGFSKPWPEAMAMITGQPKMSAQPLMEYFQPLIEWLEKENNKNNDTRGWPEYDWKPNVLESTVDGSIPVSTRVLIMFS</sequence>
<evidence type="ECO:0000256" key="6">
    <source>
        <dbReference type="ARBA" id="ARBA00022729"/>
    </source>
</evidence>
<comment type="catalytic activity">
    <reaction evidence="15">
        <text>substance P + H2O = L-Phe-L-Phe-Gly-L-Leu-L-Met-NH2 + substance P(1-6)</text>
        <dbReference type="Rhea" id="RHEA:71471"/>
        <dbReference type="ChEBI" id="CHEBI:15377"/>
        <dbReference type="ChEBI" id="CHEBI:190692"/>
        <dbReference type="ChEBI" id="CHEBI:190696"/>
        <dbReference type="ChEBI" id="CHEBI:190697"/>
    </reaction>
    <physiologicalReaction direction="left-to-right" evidence="15">
        <dbReference type="Rhea" id="RHEA:71472"/>
    </physiologicalReaction>
</comment>
<keyword evidence="11 25" id="KW-0325">Glycoprotein</keyword>
<feature type="glycosylation site" description="N-linked (GlcNAc...) asparagine" evidence="30">
    <location>
        <position position="302"/>
    </location>
</feature>
<keyword evidence="5 28" id="KW-0479">Metal-binding</keyword>
<evidence type="ECO:0000256" key="13">
    <source>
        <dbReference type="ARBA" id="ARBA00039858"/>
    </source>
</evidence>
<keyword evidence="34" id="KW-0812">Transmembrane</keyword>
<feature type="disulfide bond" evidence="29 32">
    <location>
        <begin position="342"/>
        <end position="360"/>
    </location>
</feature>
<dbReference type="Ensembl" id="ENSSLUT00000045408.1">
    <property type="protein sequence ID" value="ENSSLUP00000044017.1"/>
    <property type="gene ID" value="ENSSLUG00000019471.1"/>
</dbReference>
<feature type="active site" description="Proton donor 2" evidence="26">
    <location>
        <position position="1037"/>
    </location>
</feature>
<evidence type="ECO:0000256" key="11">
    <source>
        <dbReference type="ARBA" id="ARBA00023180"/>
    </source>
</evidence>
<feature type="signal peptide" evidence="35">
    <location>
        <begin position="1"/>
        <end position="24"/>
    </location>
</feature>
<evidence type="ECO:0000256" key="27">
    <source>
        <dbReference type="PIRSR" id="PIRSR601548-2"/>
    </source>
</evidence>
<dbReference type="SUPFAM" id="SSF55486">
    <property type="entry name" value="Metalloproteases ('zincins'), catalytic domain"/>
    <property type="match status" value="2"/>
</dbReference>
<reference evidence="36" key="1">
    <citation type="submission" date="2025-08" db="UniProtKB">
        <authorList>
            <consortium name="Ensembl"/>
        </authorList>
    </citation>
    <scope>IDENTIFICATION</scope>
</reference>
<dbReference type="GO" id="GO:0006508">
    <property type="term" value="P:proteolysis"/>
    <property type="evidence" value="ECO:0007669"/>
    <property type="project" value="UniProtKB-KW"/>
</dbReference>
<evidence type="ECO:0000256" key="25">
    <source>
        <dbReference type="PIRSR" id="PIRSR601548-10"/>
    </source>
</evidence>
<feature type="binding site" evidence="31">
    <location>
        <position position="911"/>
    </location>
    <ligand>
        <name>Zn(2+)</name>
        <dbReference type="ChEBI" id="CHEBI:29105"/>
        <label>2</label>
        <note>catalytic</note>
    </ligand>
</feature>
<comment type="catalytic activity">
    <reaction evidence="23">
        <text>substance P + H2O = substance P(1-9) + L-Leu-L-Met-NH2</text>
        <dbReference type="Rhea" id="RHEA:71459"/>
        <dbReference type="ChEBI" id="CHEBI:15377"/>
        <dbReference type="ChEBI" id="CHEBI:190692"/>
        <dbReference type="ChEBI" id="CHEBI:190693"/>
        <dbReference type="ChEBI" id="CHEBI:190700"/>
    </reaction>
    <physiologicalReaction direction="left-to-right" evidence="23">
        <dbReference type="Rhea" id="RHEA:71460"/>
    </physiologicalReaction>
</comment>
<comment type="cofactor">
    <cofactor evidence="33">
        <name>Zn(2+)</name>
        <dbReference type="ChEBI" id="CHEBI:29105"/>
    </cofactor>
    <text evidence="33">Binds 2 Zn(2+) ions per subunit.</text>
</comment>
<feature type="active site" description="Proton acceptor 2" evidence="26">
    <location>
        <position position="908"/>
    </location>
</feature>
<dbReference type="Pfam" id="PF01401">
    <property type="entry name" value="Peptidase_M2"/>
    <property type="match status" value="2"/>
</dbReference>
<accession>A0A8C9ZVI0</accession>
<comment type="catalytic activity">
    <reaction evidence="16">
        <text>goralatide + H2O = N-acetyl-L-seryl-L-aspartate + L-lysyl-L-proline</text>
        <dbReference type="Rhea" id="RHEA:71455"/>
        <dbReference type="ChEBI" id="CHEBI:15377"/>
        <dbReference type="ChEBI" id="CHEBI:190701"/>
        <dbReference type="ChEBI" id="CHEBI:190702"/>
        <dbReference type="ChEBI" id="CHEBI:190703"/>
    </reaction>
    <physiologicalReaction direction="left-to-right" evidence="16">
        <dbReference type="Rhea" id="RHEA:71456"/>
    </physiologicalReaction>
</comment>
<evidence type="ECO:0000256" key="16">
    <source>
        <dbReference type="ARBA" id="ARBA00047642"/>
    </source>
</evidence>
<comment type="catalytic activity">
    <reaction evidence="21">
        <text>neurotensin + H2O = neurotensin(1-11) + L-isoleucyl-L-leucine</text>
        <dbReference type="Rhea" id="RHEA:71475"/>
        <dbReference type="ChEBI" id="CHEBI:15377"/>
        <dbReference type="ChEBI" id="CHEBI:147362"/>
        <dbReference type="ChEBI" id="CHEBI:190704"/>
        <dbReference type="ChEBI" id="CHEBI:190706"/>
    </reaction>
    <physiologicalReaction direction="left-to-right" evidence="21">
        <dbReference type="Rhea" id="RHEA:71476"/>
    </physiologicalReaction>
</comment>
<evidence type="ECO:0000256" key="9">
    <source>
        <dbReference type="ARBA" id="ARBA00023049"/>
    </source>
</evidence>
<evidence type="ECO:0000256" key="2">
    <source>
        <dbReference type="ARBA" id="ARBA00008139"/>
    </source>
</evidence>
<feature type="disulfide bond" evidence="32">
    <location>
        <begin position="876"/>
        <end position="894"/>
    </location>
</feature>
<evidence type="ECO:0000256" key="14">
    <source>
        <dbReference type="ARBA" id="ARBA00047529"/>
    </source>
</evidence>
<comment type="catalytic activity">
    <reaction evidence="17">
        <text>angiotensin I + H2O = L-histidyl-L-leucine + angiotensin II</text>
        <dbReference type="Rhea" id="RHEA:63560"/>
        <dbReference type="ChEBI" id="CHEBI:15377"/>
        <dbReference type="ChEBI" id="CHEBI:58506"/>
        <dbReference type="ChEBI" id="CHEBI:147350"/>
        <dbReference type="ChEBI" id="CHEBI:147392"/>
        <dbReference type="EC" id="3.4.15.1"/>
    </reaction>
    <physiologicalReaction direction="left-to-right" evidence="17">
        <dbReference type="Rhea" id="RHEA:63561"/>
    </physiologicalReaction>
</comment>
<evidence type="ECO:0000256" key="26">
    <source>
        <dbReference type="PIRSR" id="PIRSR601548-11"/>
    </source>
</evidence>
<feature type="chain" id="PRO_5034757892" description="Angiotensin-converting enzyme" evidence="35">
    <location>
        <begin position="25"/>
        <end position="1169"/>
    </location>
</feature>
<feature type="disulfide bond" evidence="29">
    <location>
        <begin position="528"/>
        <end position="540"/>
    </location>
</feature>
<feature type="active site" description="Proton acceptor 1" evidence="24">
    <location>
        <position position="374"/>
    </location>
</feature>
<evidence type="ECO:0000256" key="21">
    <source>
        <dbReference type="ARBA" id="ARBA00049273"/>
    </source>
</evidence>
<evidence type="ECO:0000256" key="8">
    <source>
        <dbReference type="ARBA" id="ARBA00022833"/>
    </source>
</evidence>
<evidence type="ECO:0000256" key="7">
    <source>
        <dbReference type="ARBA" id="ARBA00022801"/>
    </source>
</evidence>
<evidence type="ECO:0000256" key="24">
    <source>
        <dbReference type="PIRSR" id="PIRSR601548-1"/>
    </source>
</evidence>
<keyword evidence="3 33" id="KW-0121">Carboxypeptidase</keyword>
<evidence type="ECO:0000256" key="4">
    <source>
        <dbReference type="ARBA" id="ARBA00022670"/>
    </source>
</evidence>
<dbReference type="AlphaFoldDB" id="A0A8C9ZVI0"/>
<name>A0A8C9ZVI0_SANLU</name>
<comment type="catalytic activity">
    <reaction evidence="19">
        <text>Leu-enkephalin + H2O = L-tyrosylglycylglycine + L-phenylalanyl-L-leucine</text>
        <dbReference type="Rhea" id="RHEA:71487"/>
        <dbReference type="ChEBI" id="CHEBI:15377"/>
        <dbReference type="ChEBI" id="CHEBI:190689"/>
        <dbReference type="ChEBI" id="CHEBI:190708"/>
        <dbReference type="ChEBI" id="CHEBI:190710"/>
    </reaction>
    <physiologicalReaction direction="left-to-right" evidence="19">
        <dbReference type="Rhea" id="RHEA:71488"/>
    </physiologicalReaction>
</comment>
<comment type="caution">
    <text evidence="32">Lacks conserved residue(s) required for the propagation of feature annotation.</text>
</comment>
<comment type="catalytic activity">
    <reaction evidence="18">
        <text>Met-enkephalin + H2O = L-phenylalanyl-L-methionine + L-tyrosylglycylglycine</text>
        <dbReference type="Rhea" id="RHEA:71483"/>
        <dbReference type="ChEBI" id="CHEBI:15377"/>
        <dbReference type="ChEBI" id="CHEBI:189868"/>
        <dbReference type="ChEBI" id="CHEBI:190708"/>
        <dbReference type="ChEBI" id="CHEBI:190709"/>
    </reaction>
    <physiologicalReaction direction="left-to-right" evidence="18">
        <dbReference type="Rhea" id="RHEA:71484"/>
    </physiologicalReaction>
</comment>
<dbReference type="EC" id="3.4.-.-" evidence="33"/>
<evidence type="ECO:0000313" key="37">
    <source>
        <dbReference type="Proteomes" id="UP000694568"/>
    </source>
</evidence>
<comment type="catalytic activity">
    <reaction evidence="12">
        <text>Release of a C-terminal dipeptide, oligopeptide-|-Xaa-Yaa, when Xaa is not Pro, and Yaa is neither Asp nor Glu. Thus, conversion of angiotensin I to angiotensin II, with increase in vasoconstrictor activity, but no action on angiotensin II.</text>
        <dbReference type="EC" id="3.4.15.1"/>
    </reaction>
</comment>
<evidence type="ECO:0000256" key="3">
    <source>
        <dbReference type="ARBA" id="ARBA00022645"/>
    </source>
</evidence>
<organism evidence="36 37">
    <name type="scientific">Sander lucioperca</name>
    <name type="common">Pike-perch</name>
    <name type="synonym">Perca lucioperca</name>
    <dbReference type="NCBI Taxonomy" id="283035"/>
    <lineage>
        <taxon>Eukaryota</taxon>
        <taxon>Metazoa</taxon>
        <taxon>Chordata</taxon>
        <taxon>Craniata</taxon>
        <taxon>Vertebrata</taxon>
        <taxon>Euteleostomi</taxon>
        <taxon>Actinopterygii</taxon>
        <taxon>Neopterygii</taxon>
        <taxon>Teleostei</taxon>
        <taxon>Neoteleostei</taxon>
        <taxon>Acanthomorphata</taxon>
        <taxon>Eupercaria</taxon>
        <taxon>Perciformes</taxon>
        <taxon>Percoidei</taxon>
        <taxon>Percidae</taxon>
        <taxon>Luciopercinae</taxon>
        <taxon>Sander</taxon>
    </lineage>
</organism>
<keyword evidence="8 28" id="KW-0862">Zinc</keyword>
<dbReference type="InterPro" id="IPR001548">
    <property type="entry name" value="Peptidase_M2"/>
</dbReference>
<gene>
    <name evidence="36" type="primary">ace</name>
</gene>
<evidence type="ECO:0000256" key="28">
    <source>
        <dbReference type="PIRSR" id="PIRSR601548-3"/>
    </source>
</evidence>
<dbReference type="GO" id="GO:0004180">
    <property type="term" value="F:carboxypeptidase activity"/>
    <property type="evidence" value="ECO:0007669"/>
    <property type="project" value="UniProtKB-KW"/>
</dbReference>
<feature type="binding site" evidence="28">
    <location>
        <position position="373"/>
    </location>
    <ligand>
        <name>Zn(2+)</name>
        <dbReference type="ChEBI" id="CHEBI:29105"/>
        <label>1</label>
        <note>catalytic</note>
    </ligand>
</feature>
<evidence type="ECO:0000256" key="17">
    <source>
        <dbReference type="ARBA" id="ARBA00047862"/>
    </source>
</evidence>
<evidence type="ECO:0000256" key="10">
    <source>
        <dbReference type="ARBA" id="ARBA00023157"/>
    </source>
</evidence>
<evidence type="ECO:0000256" key="5">
    <source>
        <dbReference type="ARBA" id="ARBA00022723"/>
    </source>
</evidence>
<evidence type="ECO:0000256" key="18">
    <source>
        <dbReference type="ARBA" id="ARBA00048012"/>
    </source>
</evidence>
<dbReference type="GO" id="GO:0005886">
    <property type="term" value="C:plasma membrane"/>
    <property type="evidence" value="ECO:0007669"/>
    <property type="project" value="TreeGrafter"/>
</dbReference>
<dbReference type="GeneTree" id="ENSGT00940000163600"/>
<feature type="transmembrane region" description="Helical" evidence="34">
    <location>
        <begin position="141"/>
        <end position="161"/>
    </location>
</feature>
<feature type="active site" description="Proton donor 1" evidence="24">
    <location>
        <position position="503"/>
    </location>
</feature>
<keyword evidence="7 33" id="KW-0378">Hydrolase</keyword>
<evidence type="ECO:0000256" key="1">
    <source>
        <dbReference type="ARBA" id="ARBA00001923"/>
    </source>
</evidence>
<dbReference type="Gene3D" id="1.10.1370.30">
    <property type="match status" value="2"/>
</dbReference>
<evidence type="ECO:0000256" key="15">
    <source>
        <dbReference type="ARBA" id="ARBA00047629"/>
    </source>
</evidence>
<dbReference type="GO" id="GO:0008237">
    <property type="term" value="F:metallopeptidase activity"/>
    <property type="evidence" value="ECO:0007669"/>
    <property type="project" value="UniProtKB-KW"/>
</dbReference>
<evidence type="ECO:0000256" key="33">
    <source>
        <dbReference type="RuleBase" id="RU361144"/>
    </source>
</evidence>
<dbReference type="PANTHER" id="PTHR10514:SF27">
    <property type="entry name" value="ANGIOTENSIN-CONVERTING ENZYME"/>
    <property type="match status" value="1"/>
</dbReference>
<feature type="binding site" evidence="27">
    <location>
        <position position="215"/>
    </location>
    <ligand>
        <name>chloride</name>
        <dbReference type="ChEBI" id="CHEBI:17996"/>
        <label>1</label>
    </ligand>
</feature>
<keyword evidence="4 33" id="KW-0645">Protease</keyword>
<keyword evidence="10 29" id="KW-1015">Disulfide bond</keyword>
<feature type="glycosylation site" description="N-linked (GlcNAc...) asparagine; partial" evidence="25">
    <location>
        <position position="679"/>
    </location>
</feature>